<feature type="transmembrane region" description="Helical" evidence="5">
    <location>
        <begin position="18"/>
        <end position="40"/>
    </location>
</feature>
<evidence type="ECO:0000313" key="7">
    <source>
        <dbReference type="EMBL" id="KAF2104196.1"/>
    </source>
</evidence>
<feature type="transmembrane region" description="Helical" evidence="5">
    <location>
        <begin position="52"/>
        <end position="71"/>
    </location>
</feature>
<comment type="subcellular location">
    <subcellularLocation>
        <location evidence="1">Membrane</location>
        <topology evidence="1">Multi-pass membrane protein</topology>
    </subcellularLocation>
</comment>
<accession>A0A9P4IMD3</accession>
<dbReference type="AlphaFoldDB" id="A0A9P4IMD3"/>
<reference evidence="7" key="1">
    <citation type="journal article" date="2020" name="Stud. Mycol.">
        <title>101 Dothideomycetes genomes: a test case for predicting lifestyles and emergence of pathogens.</title>
        <authorList>
            <person name="Haridas S."/>
            <person name="Albert R."/>
            <person name="Binder M."/>
            <person name="Bloem J."/>
            <person name="Labutti K."/>
            <person name="Salamov A."/>
            <person name="Andreopoulos B."/>
            <person name="Baker S."/>
            <person name="Barry K."/>
            <person name="Bills G."/>
            <person name="Bluhm B."/>
            <person name="Cannon C."/>
            <person name="Castanera R."/>
            <person name="Culley D."/>
            <person name="Daum C."/>
            <person name="Ezra D."/>
            <person name="Gonzalez J."/>
            <person name="Henrissat B."/>
            <person name="Kuo A."/>
            <person name="Liang C."/>
            <person name="Lipzen A."/>
            <person name="Lutzoni F."/>
            <person name="Magnuson J."/>
            <person name="Mondo S."/>
            <person name="Nolan M."/>
            <person name="Ohm R."/>
            <person name="Pangilinan J."/>
            <person name="Park H.-J."/>
            <person name="Ramirez L."/>
            <person name="Alfaro M."/>
            <person name="Sun H."/>
            <person name="Tritt A."/>
            <person name="Yoshinaga Y."/>
            <person name="Zwiers L.-H."/>
            <person name="Turgeon B."/>
            <person name="Goodwin S."/>
            <person name="Spatafora J."/>
            <person name="Crous P."/>
            <person name="Grigoriev I."/>
        </authorList>
    </citation>
    <scope>NUCLEOTIDE SEQUENCE</scope>
    <source>
        <strain evidence="7">CBS 133067</strain>
    </source>
</reference>
<protein>
    <recommendedName>
        <fullName evidence="6">MARVEL domain-containing protein</fullName>
    </recommendedName>
</protein>
<evidence type="ECO:0000256" key="5">
    <source>
        <dbReference type="SAM" id="Phobius"/>
    </source>
</evidence>
<dbReference type="PANTHER" id="PTHR42083">
    <property type="entry name" value="MARVEL DOMAIN-CONTAINING PROTEIN"/>
    <property type="match status" value="1"/>
</dbReference>
<feature type="domain" description="MARVEL" evidence="6">
    <location>
        <begin position="21"/>
        <end position="110"/>
    </location>
</feature>
<organism evidence="7 8">
    <name type="scientific">Rhizodiscina lignyota</name>
    <dbReference type="NCBI Taxonomy" id="1504668"/>
    <lineage>
        <taxon>Eukaryota</taxon>
        <taxon>Fungi</taxon>
        <taxon>Dikarya</taxon>
        <taxon>Ascomycota</taxon>
        <taxon>Pezizomycotina</taxon>
        <taxon>Dothideomycetes</taxon>
        <taxon>Pleosporomycetidae</taxon>
        <taxon>Aulographales</taxon>
        <taxon>Rhizodiscinaceae</taxon>
        <taxon>Rhizodiscina</taxon>
    </lineage>
</organism>
<keyword evidence="4 5" id="KW-0472">Membrane</keyword>
<evidence type="ECO:0000256" key="3">
    <source>
        <dbReference type="ARBA" id="ARBA00022989"/>
    </source>
</evidence>
<dbReference type="OrthoDB" id="5363290at2759"/>
<evidence type="ECO:0000259" key="6">
    <source>
        <dbReference type="Pfam" id="PF01284"/>
    </source>
</evidence>
<dbReference type="GO" id="GO:0016020">
    <property type="term" value="C:membrane"/>
    <property type="evidence" value="ECO:0007669"/>
    <property type="project" value="UniProtKB-SubCell"/>
</dbReference>
<dbReference type="EMBL" id="ML978121">
    <property type="protein sequence ID" value="KAF2104196.1"/>
    <property type="molecule type" value="Genomic_DNA"/>
</dbReference>
<keyword evidence="3 5" id="KW-1133">Transmembrane helix</keyword>
<name>A0A9P4IMD3_9PEZI</name>
<dbReference type="PANTHER" id="PTHR42083:SF1">
    <property type="entry name" value="MARVEL DOMAIN-CONTAINING PROTEIN"/>
    <property type="match status" value="1"/>
</dbReference>
<dbReference type="InterPro" id="IPR008253">
    <property type="entry name" value="Marvel"/>
</dbReference>
<evidence type="ECO:0000313" key="8">
    <source>
        <dbReference type="Proteomes" id="UP000799772"/>
    </source>
</evidence>
<gene>
    <name evidence="7" type="ORF">NA57DRAFT_70413</name>
</gene>
<evidence type="ECO:0000256" key="4">
    <source>
        <dbReference type="ARBA" id="ARBA00023136"/>
    </source>
</evidence>
<feature type="transmembrane region" description="Helical" evidence="5">
    <location>
        <begin position="77"/>
        <end position="98"/>
    </location>
</feature>
<comment type="caution">
    <text evidence="7">The sequence shown here is derived from an EMBL/GenBank/DDBJ whole genome shotgun (WGS) entry which is preliminary data.</text>
</comment>
<dbReference type="Pfam" id="PF01284">
    <property type="entry name" value="MARVEL"/>
    <property type="match status" value="1"/>
</dbReference>
<evidence type="ECO:0000256" key="2">
    <source>
        <dbReference type="ARBA" id="ARBA00022692"/>
    </source>
</evidence>
<evidence type="ECO:0000256" key="1">
    <source>
        <dbReference type="ARBA" id="ARBA00004141"/>
    </source>
</evidence>
<keyword evidence="2 5" id="KW-0812">Transmembrane</keyword>
<keyword evidence="8" id="KW-1185">Reference proteome</keyword>
<feature type="transmembrane region" description="Helical" evidence="5">
    <location>
        <begin position="119"/>
        <end position="141"/>
    </location>
</feature>
<sequence length="155" mass="17505">MFGIGATEGVSGGTMIHLILRMVLRVLQFILSLVVVGIYGTELKVVHYSVRYEYAVVVAALSALTAVIFLIPKIKSFIFFIWDFILFILWVGVFGSMGKQFINPKDKKDAENTKMRNTVWLDAVLMVFWFTSCVAGALVFLKHRREVKAMNHANV</sequence>
<dbReference type="Proteomes" id="UP000799772">
    <property type="component" value="Unassembled WGS sequence"/>
</dbReference>
<proteinExistence type="predicted"/>